<dbReference type="GO" id="GO:0005737">
    <property type="term" value="C:cytoplasm"/>
    <property type="evidence" value="ECO:0007669"/>
    <property type="project" value="TreeGrafter"/>
</dbReference>
<dbReference type="Gene3D" id="3.30.9.10">
    <property type="entry name" value="D-Amino Acid Oxidase, subunit A, domain 2"/>
    <property type="match status" value="1"/>
</dbReference>
<protein>
    <submittedName>
        <fullName evidence="3">FAD dependent oxidoreductase superfamily</fullName>
    </submittedName>
</protein>
<evidence type="ECO:0000256" key="1">
    <source>
        <dbReference type="SAM" id="MobiDB-lite"/>
    </source>
</evidence>
<sequence length="416" mass="46008">MPVPHYTKPYWRCDPHELDNVRTTPDLPTECEIAIIGSGMTGIATAYHILKQAEHPPKIVILEARELCSGATGRNGGHIKVKVPTLVEMDPNLDSAAVDEFQEYVHSVIEAMKQVIEEEQLDCEFELRRSFDIQTDEAESQRLKKHFDESRKAGRSWVKSVDFIDHRTVQQITSMKNATSAFSVPAASLWPYKFVTQLLARLLARHPSHLNVQTRTPVLSATPSTSSPTSSTSSHTLRTPRGTLTCSNLIFATNAYTPGLLPSFTNIITPYKGMASHLIPRSPIHPHLTHTYNIDHGPSKGVNYLNPRPDGSIVVGGAKWTYSSTDPWDGDFDDGKRFSASAEAYWDAYMQRNFLGWEGSGARVGSVWVGIMARTKDGWPWVGRVPGREGAYMVVGFNGGGMPVIWKAGECVAGMV</sequence>
<evidence type="ECO:0000313" key="3">
    <source>
        <dbReference type="EMBL" id="KAF2731249.1"/>
    </source>
</evidence>
<dbReference type="AlphaFoldDB" id="A0A9P4UYC6"/>
<evidence type="ECO:0000313" key="4">
    <source>
        <dbReference type="Proteomes" id="UP000799444"/>
    </source>
</evidence>
<dbReference type="Proteomes" id="UP000799444">
    <property type="component" value="Unassembled WGS sequence"/>
</dbReference>
<name>A0A9P4UYC6_9PLEO</name>
<accession>A0A9P4UYC6</accession>
<organism evidence="3 4">
    <name type="scientific">Polyplosphaeria fusca</name>
    <dbReference type="NCBI Taxonomy" id="682080"/>
    <lineage>
        <taxon>Eukaryota</taxon>
        <taxon>Fungi</taxon>
        <taxon>Dikarya</taxon>
        <taxon>Ascomycota</taxon>
        <taxon>Pezizomycotina</taxon>
        <taxon>Dothideomycetes</taxon>
        <taxon>Pleosporomycetidae</taxon>
        <taxon>Pleosporales</taxon>
        <taxon>Tetraplosphaeriaceae</taxon>
        <taxon>Polyplosphaeria</taxon>
    </lineage>
</organism>
<dbReference type="SUPFAM" id="SSF51905">
    <property type="entry name" value="FAD/NAD(P)-binding domain"/>
    <property type="match status" value="1"/>
</dbReference>
<dbReference type="PANTHER" id="PTHR13847">
    <property type="entry name" value="SARCOSINE DEHYDROGENASE-RELATED"/>
    <property type="match status" value="1"/>
</dbReference>
<feature type="non-terminal residue" evidence="3">
    <location>
        <position position="416"/>
    </location>
</feature>
<dbReference type="PANTHER" id="PTHR13847:SF279">
    <property type="entry name" value="FAD DEPENDENT OXIDOREDUCTASE DOMAIN-CONTAINING PROTEIN-RELATED"/>
    <property type="match status" value="1"/>
</dbReference>
<feature type="region of interest" description="Disordered" evidence="1">
    <location>
        <begin position="214"/>
        <end position="240"/>
    </location>
</feature>
<dbReference type="OrthoDB" id="429143at2759"/>
<dbReference type="Gene3D" id="3.50.50.60">
    <property type="entry name" value="FAD/NAD(P)-binding domain"/>
    <property type="match status" value="1"/>
</dbReference>
<comment type="caution">
    <text evidence="3">The sequence shown here is derived from an EMBL/GenBank/DDBJ whole genome shotgun (WGS) entry which is preliminary data.</text>
</comment>
<dbReference type="InterPro" id="IPR036188">
    <property type="entry name" value="FAD/NAD-bd_sf"/>
</dbReference>
<gene>
    <name evidence="3" type="ORF">EJ04DRAFT_402169</name>
</gene>
<feature type="domain" description="FAD dependent oxidoreductase" evidence="2">
    <location>
        <begin position="33"/>
        <end position="413"/>
    </location>
</feature>
<reference evidence="3" key="1">
    <citation type="journal article" date="2020" name="Stud. Mycol.">
        <title>101 Dothideomycetes genomes: a test case for predicting lifestyles and emergence of pathogens.</title>
        <authorList>
            <person name="Haridas S."/>
            <person name="Albert R."/>
            <person name="Binder M."/>
            <person name="Bloem J."/>
            <person name="Labutti K."/>
            <person name="Salamov A."/>
            <person name="Andreopoulos B."/>
            <person name="Baker S."/>
            <person name="Barry K."/>
            <person name="Bills G."/>
            <person name="Bluhm B."/>
            <person name="Cannon C."/>
            <person name="Castanera R."/>
            <person name="Culley D."/>
            <person name="Daum C."/>
            <person name="Ezra D."/>
            <person name="Gonzalez J."/>
            <person name="Henrissat B."/>
            <person name="Kuo A."/>
            <person name="Liang C."/>
            <person name="Lipzen A."/>
            <person name="Lutzoni F."/>
            <person name="Magnuson J."/>
            <person name="Mondo S."/>
            <person name="Nolan M."/>
            <person name="Ohm R."/>
            <person name="Pangilinan J."/>
            <person name="Park H.-J."/>
            <person name="Ramirez L."/>
            <person name="Alfaro M."/>
            <person name="Sun H."/>
            <person name="Tritt A."/>
            <person name="Yoshinaga Y."/>
            <person name="Zwiers L.-H."/>
            <person name="Turgeon B."/>
            <person name="Goodwin S."/>
            <person name="Spatafora J."/>
            <person name="Crous P."/>
            <person name="Grigoriev I."/>
        </authorList>
    </citation>
    <scope>NUCLEOTIDE SEQUENCE</scope>
    <source>
        <strain evidence="3">CBS 125425</strain>
    </source>
</reference>
<proteinExistence type="predicted"/>
<dbReference type="Pfam" id="PF01266">
    <property type="entry name" value="DAO"/>
    <property type="match status" value="1"/>
</dbReference>
<dbReference type="InterPro" id="IPR006076">
    <property type="entry name" value="FAD-dep_OxRdtase"/>
</dbReference>
<dbReference type="EMBL" id="ML996199">
    <property type="protein sequence ID" value="KAF2731249.1"/>
    <property type="molecule type" value="Genomic_DNA"/>
</dbReference>
<keyword evidence="4" id="KW-1185">Reference proteome</keyword>
<feature type="compositionally biased region" description="Low complexity" evidence="1">
    <location>
        <begin position="216"/>
        <end position="240"/>
    </location>
</feature>
<evidence type="ECO:0000259" key="2">
    <source>
        <dbReference type="Pfam" id="PF01266"/>
    </source>
</evidence>